<keyword evidence="2" id="KW-1185">Reference proteome</keyword>
<name>Q83FV2_TROWT</name>
<sequence length="129" mass="13855">MVCHGLHCVMDNTVAQYQAVSISDVPSRGANGSDTFLYPTDQLTEGGEGYTPIPVSTQSLSNFTIDTVSNTWTYTGSGKTNQTQGTVTLIITAYKNSTSSTQQTWIVITVGASKCINRHCTANTQNQPQ</sequence>
<protein>
    <submittedName>
        <fullName evidence="1">Uncharacterized protein</fullName>
    </submittedName>
</protein>
<evidence type="ECO:0000313" key="1">
    <source>
        <dbReference type="EMBL" id="AAO44693.1"/>
    </source>
</evidence>
<dbReference type="HOGENOM" id="CLU_1947902_0_0_11"/>
<dbReference type="AlphaFoldDB" id="Q83FV2"/>
<dbReference type="Proteomes" id="UP000002200">
    <property type="component" value="Chromosome"/>
</dbReference>
<proteinExistence type="predicted"/>
<dbReference type="KEGG" id="twh:TWT_596"/>
<dbReference type="EMBL" id="AE014184">
    <property type="protein sequence ID" value="AAO44693.1"/>
    <property type="molecule type" value="Genomic_DNA"/>
</dbReference>
<evidence type="ECO:0000313" key="2">
    <source>
        <dbReference type="Proteomes" id="UP000002200"/>
    </source>
</evidence>
<accession>Q83FV2</accession>
<gene>
    <name evidence="1" type="ordered locus">TWT_596</name>
</gene>
<organism evidence="1 2">
    <name type="scientific">Tropheryma whipplei (strain Twist)</name>
    <name type="common">Whipple's bacillus</name>
    <dbReference type="NCBI Taxonomy" id="203267"/>
    <lineage>
        <taxon>Bacteria</taxon>
        <taxon>Bacillati</taxon>
        <taxon>Actinomycetota</taxon>
        <taxon>Actinomycetes</taxon>
        <taxon>Micrococcales</taxon>
        <taxon>Tropherymataceae</taxon>
        <taxon>Tropheryma</taxon>
    </lineage>
</organism>
<reference evidence="1 2" key="1">
    <citation type="journal article" date="2003" name="Genome Res.">
        <title>Tropheryma whipplei twist: a human pathogenic Actinobacteria with a reduced genome.</title>
        <authorList>
            <person name="Raoult D."/>
            <person name="Ogata H."/>
            <person name="Audic S."/>
            <person name="Robert C."/>
            <person name="Suhre K."/>
            <person name="Drancourt M."/>
            <person name="Claverie J.-M."/>
        </authorList>
    </citation>
    <scope>NUCLEOTIDE SEQUENCE [LARGE SCALE GENOMIC DNA]</scope>
    <source>
        <strain evidence="1 2">Twist</strain>
    </source>
</reference>